<protein>
    <submittedName>
        <fullName evidence="1">Uncharacterized protein</fullName>
    </submittedName>
</protein>
<organism evidence="1 2">
    <name type="scientific">Eumeta variegata</name>
    <name type="common">Bagworm moth</name>
    <name type="synonym">Eumeta japonica</name>
    <dbReference type="NCBI Taxonomy" id="151549"/>
    <lineage>
        <taxon>Eukaryota</taxon>
        <taxon>Metazoa</taxon>
        <taxon>Ecdysozoa</taxon>
        <taxon>Arthropoda</taxon>
        <taxon>Hexapoda</taxon>
        <taxon>Insecta</taxon>
        <taxon>Pterygota</taxon>
        <taxon>Neoptera</taxon>
        <taxon>Endopterygota</taxon>
        <taxon>Lepidoptera</taxon>
        <taxon>Glossata</taxon>
        <taxon>Ditrysia</taxon>
        <taxon>Tineoidea</taxon>
        <taxon>Psychidae</taxon>
        <taxon>Oiketicinae</taxon>
        <taxon>Eumeta</taxon>
    </lineage>
</organism>
<name>A0A4C1UFN1_EUMVA</name>
<dbReference type="EMBL" id="BGZK01000165">
    <property type="protein sequence ID" value="GBP24766.1"/>
    <property type="molecule type" value="Genomic_DNA"/>
</dbReference>
<evidence type="ECO:0000313" key="1">
    <source>
        <dbReference type="EMBL" id="GBP24766.1"/>
    </source>
</evidence>
<dbReference type="AlphaFoldDB" id="A0A4C1UFN1"/>
<evidence type="ECO:0000313" key="2">
    <source>
        <dbReference type="Proteomes" id="UP000299102"/>
    </source>
</evidence>
<accession>A0A4C1UFN1</accession>
<proteinExistence type="predicted"/>
<gene>
    <name evidence="1" type="ORF">EVAR_79613_1</name>
</gene>
<sequence length="136" mass="14912">MHFEFFTHVFVRGSSTTFSWSQVRDEGLICCLVPGDTTSTDPGGNGRAGTRGPLESTGLWAEAQKADGISGPGEGSATRRPLVRQYDVPEKFIGVLLGDVVQPRSDALDEFLYGFDTAITSFKTYRSAHHPYHHHP</sequence>
<keyword evidence="2" id="KW-1185">Reference proteome</keyword>
<comment type="caution">
    <text evidence="1">The sequence shown here is derived from an EMBL/GenBank/DDBJ whole genome shotgun (WGS) entry which is preliminary data.</text>
</comment>
<reference evidence="1 2" key="1">
    <citation type="journal article" date="2019" name="Commun. Biol.">
        <title>The bagworm genome reveals a unique fibroin gene that provides high tensile strength.</title>
        <authorList>
            <person name="Kono N."/>
            <person name="Nakamura H."/>
            <person name="Ohtoshi R."/>
            <person name="Tomita M."/>
            <person name="Numata K."/>
            <person name="Arakawa K."/>
        </authorList>
    </citation>
    <scope>NUCLEOTIDE SEQUENCE [LARGE SCALE GENOMIC DNA]</scope>
</reference>
<dbReference type="Proteomes" id="UP000299102">
    <property type="component" value="Unassembled WGS sequence"/>
</dbReference>